<feature type="binding site" description="axial binding residue" evidence="7">
    <location>
        <position position="504"/>
    </location>
    <ligand>
        <name>heme</name>
        <dbReference type="ChEBI" id="CHEBI:30413"/>
    </ligand>
    <ligandPart>
        <name>Fe</name>
        <dbReference type="ChEBI" id="CHEBI:18248"/>
    </ligandPart>
</feature>
<keyword evidence="6 9" id="KW-0503">Monooxygenase</keyword>
<accession>A0A8H5WLE9</accession>
<dbReference type="PRINTS" id="PR00465">
    <property type="entry name" value="EP450IV"/>
</dbReference>
<dbReference type="Proteomes" id="UP000567885">
    <property type="component" value="Unassembled WGS sequence"/>
</dbReference>
<keyword evidence="10" id="KW-1185">Reference proteome</keyword>
<evidence type="ECO:0000256" key="4">
    <source>
        <dbReference type="ARBA" id="ARBA00022723"/>
    </source>
</evidence>
<dbReference type="InterPro" id="IPR002403">
    <property type="entry name" value="Cyt_P450_E_grp-IV"/>
</dbReference>
<evidence type="ECO:0000256" key="5">
    <source>
        <dbReference type="ARBA" id="ARBA00023004"/>
    </source>
</evidence>
<comment type="cofactor">
    <cofactor evidence="1 7">
        <name>heme</name>
        <dbReference type="ChEBI" id="CHEBI:30413"/>
    </cofactor>
</comment>
<keyword evidence="4 7" id="KW-0479">Metal-binding</keyword>
<evidence type="ECO:0000256" key="3">
    <source>
        <dbReference type="ARBA" id="ARBA00022617"/>
    </source>
</evidence>
<evidence type="ECO:0000256" key="2">
    <source>
        <dbReference type="ARBA" id="ARBA00010617"/>
    </source>
</evidence>
<keyword evidence="6 9" id="KW-0560">Oxidoreductase</keyword>
<keyword evidence="8" id="KW-0812">Transmembrane</keyword>
<dbReference type="PANTHER" id="PTHR24304:SF2">
    <property type="entry name" value="24-HYDROXYCHOLESTEROL 7-ALPHA-HYDROXYLASE"/>
    <property type="match status" value="1"/>
</dbReference>
<dbReference type="CDD" id="cd11040">
    <property type="entry name" value="CYP7_CYP8-like"/>
    <property type="match status" value="1"/>
</dbReference>
<dbReference type="PANTHER" id="PTHR24304">
    <property type="entry name" value="CYTOCHROME P450 FAMILY 7"/>
    <property type="match status" value="1"/>
</dbReference>
<evidence type="ECO:0000256" key="6">
    <source>
        <dbReference type="ARBA" id="ARBA00023033"/>
    </source>
</evidence>
<sequence length="565" mass="64049">MESYLLPATGCIFLTLISVAYLVHHTHDTFTSHNGKGRRIPVLPFALPFIGHLLQFLWSTEKLLTKASTYYGPDTPVQIKLLNRRMTILNGSNNIIDLFKSSRSVNSERWLIQVLVNAFGIGTNDVPFYLADNTGVSQQPAPHSNAIPYDHRIFHLVYQTVHDGLSGERLEEMQNQLVCNLSTQLADMKVEFNSWTLVPDVYELLIRDICFKASTVSLCGPRIFEAVPNLTSDFWNFDSHLPSLFKEMPRWLAPTAFKARDRMKENMRKWHELAHKGYDISQNSTDTRNWEENFGSKLMRSRHAFFSKMPLSKDTIAADDLGLLWAATANAIPAIGWMILEVVQRPALLSKVRAEITPFMGGSSPSKTSIPDIDIDGLCQQPLVQSIYAEVLRIHNGTVVARVPQVLDFSIAGWTFPKDHPIMISTFDTARKPSIWNQGTPNEPHPVDEFWPERFIVDAKDHTSGPTLSQNRLAKTKDESSKPYFTLEGTIGSWIPYGGGSRMCPGRHFAKKELIVTMAMFLTTFDIELEPLDKWIRNDAKYFMFGVMHPEGPIPARIRRRATDI</sequence>
<dbReference type="Pfam" id="PF00067">
    <property type="entry name" value="p450"/>
    <property type="match status" value="1"/>
</dbReference>
<dbReference type="EMBL" id="JAAGWQ010000164">
    <property type="protein sequence ID" value="KAF5662418.1"/>
    <property type="molecule type" value="Genomic_DNA"/>
</dbReference>
<keyword evidence="8" id="KW-1133">Transmembrane helix</keyword>
<protein>
    <submittedName>
        <fullName evidence="9">Cytochrome P450 monooxygenase 7a1</fullName>
    </submittedName>
</protein>
<keyword evidence="3 7" id="KW-0349">Heme</keyword>
<evidence type="ECO:0000256" key="1">
    <source>
        <dbReference type="ARBA" id="ARBA00001971"/>
    </source>
</evidence>
<comment type="caution">
    <text evidence="9">The sequence shown here is derived from an EMBL/GenBank/DDBJ whole genome shotgun (WGS) entry which is preliminary data.</text>
</comment>
<dbReference type="AlphaFoldDB" id="A0A8H5WLE9"/>
<dbReference type="InterPro" id="IPR001128">
    <property type="entry name" value="Cyt_P450"/>
</dbReference>
<dbReference type="GO" id="GO:0008395">
    <property type="term" value="F:steroid hydroxylase activity"/>
    <property type="evidence" value="ECO:0007669"/>
    <property type="project" value="TreeGrafter"/>
</dbReference>
<name>A0A8H5WLE9_FUSHE</name>
<dbReference type="GO" id="GO:0016705">
    <property type="term" value="F:oxidoreductase activity, acting on paired donors, with incorporation or reduction of molecular oxygen"/>
    <property type="evidence" value="ECO:0007669"/>
    <property type="project" value="InterPro"/>
</dbReference>
<dbReference type="GO" id="GO:0020037">
    <property type="term" value="F:heme binding"/>
    <property type="evidence" value="ECO:0007669"/>
    <property type="project" value="InterPro"/>
</dbReference>
<dbReference type="SUPFAM" id="SSF48264">
    <property type="entry name" value="Cytochrome P450"/>
    <property type="match status" value="1"/>
</dbReference>
<comment type="similarity">
    <text evidence="2">Belongs to the cytochrome P450 family.</text>
</comment>
<reference evidence="9 10" key="1">
    <citation type="submission" date="2020-05" db="EMBL/GenBank/DDBJ databases">
        <title>Identification and distribution of gene clusters putatively required for synthesis of sphingolipid metabolism inhibitors in phylogenetically diverse species of the filamentous fungus Fusarium.</title>
        <authorList>
            <person name="Kim H.-S."/>
            <person name="Busman M."/>
            <person name="Brown D.W."/>
            <person name="Divon H."/>
            <person name="Uhlig S."/>
            <person name="Proctor R.H."/>
        </authorList>
    </citation>
    <scope>NUCLEOTIDE SEQUENCE [LARGE SCALE GENOMIC DNA]</scope>
    <source>
        <strain evidence="9 10">NRRL 20693</strain>
    </source>
</reference>
<dbReference type="InterPro" id="IPR050529">
    <property type="entry name" value="CYP450_sterol_14alpha_dmase"/>
</dbReference>
<keyword evidence="5 7" id="KW-0408">Iron</keyword>
<evidence type="ECO:0000256" key="7">
    <source>
        <dbReference type="PIRSR" id="PIRSR602403-1"/>
    </source>
</evidence>
<dbReference type="Gene3D" id="1.10.630.10">
    <property type="entry name" value="Cytochrome P450"/>
    <property type="match status" value="1"/>
</dbReference>
<dbReference type="OrthoDB" id="3366823at2759"/>
<evidence type="ECO:0000313" key="10">
    <source>
        <dbReference type="Proteomes" id="UP000567885"/>
    </source>
</evidence>
<evidence type="ECO:0000256" key="8">
    <source>
        <dbReference type="SAM" id="Phobius"/>
    </source>
</evidence>
<proteinExistence type="inferred from homology"/>
<dbReference type="GO" id="GO:0005506">
    <property type="term" value="F:iron ion binding"/>
    <property type="evidence" value="ECO:0007669"/>
    <property type="project" value="InterPro"/>
</dbReference>
<feature type="transmembrane region" description="Helical" evidence="8">
    <location>
        <begin position="6"/>
        <end position="24"/>
    </location>
</feature>
<keyword evidence="8" id="KW-0472">Membrane</keyword>
<gene>
    <name evidence="9" type="ORF">FHETE_7964</name>
</gene>
<evidence type="ECO:0000313" key="9">
    <source>
        <dbReference type="EMBL" id="KAF5662418.1"/>
    </source>
</evidence>
<feature type="transmembrane region" description="Helical" evidence="8">
    <location>
        <begin position="40"/>
        <end position="58"/>
    </location>
</feature>
<organism evidence="9 10">
    <name type="scientific">Fusarium heterosporum</name>
    <dbReference type="NCBI Taxonomy" id="42747"/>
    <lineage>
        <taxon>Eukaryota</taxon>
        <taxon>Fungi</taxon>
        <taxon>Dikarya</taxon>
        <taxon>Ascomycota</taxon>
        <taxon>Pezizomycotina</taxon>
        <taxon>Sordariomycetes</taxon>
        <taxon>Hypocreomycetidae</taxon>
        <taxon>Hypocreales</taxon>
        <taxon>Nectriaceae</taxon>
        <taxon>Fusarium</taxon>
        <taxon>Fusarium heterosporum species complex</taxon>
    </lineage>
</organism>
<dbReference type="InterPro" id="IPR036396">
    <property type="entry name" value="Cyt_P450_sf"/>
</dbReference>